<feature type="transmembrane region" description="Helical" evidence="7">
    <location>
        <begin position="20"/>
        <end position="41"/>
    </location>
</feature>
<comment type="pathway">
    <text evidence="7">Protein modification; lipoprotein biosynthesis (diacylglyceryl transfer).</text>
</comment>
<comment type="caution">
    <text evidence="9">The sequence shown here is derived from an EMBL/GenBank/DDBJ whole genome shotgun (WGS) entry which is preliminary data.</text>
</comment>
<dbReference type="RefSeq" id="WP_220150600.1">
    <property type="nucleotide sequence ID" value="NZ_QQZY01000006.1"/>
</dbReference>
<dbReference type="UniPathway" id="UPA00664"/>
<comment type="catalytic activity">
    <reaction evidence="7">
        <text>L-cysteinyl-[prolipoprotein] + a 1,2-diacyl-sn-glycero-3-phospho-(1'-sn-glycerol) = an S-1,2-diacyl-sn-glyceryl-L-cysteinyl-[prolipoprotein] + sn-glycerol 1-phosphate + H(+)</text>
        <dbReference type="Rhea" id="RHEA:56712"/>
        <dbReference type="Rhea" id="RHEA-COMP:14679"/>
        <dbReference type="Rhea" id="RHEA-COMP:14680"/>
        <dbReference type="ChEBI" id="CHEBI:15378"/>
        <dbReference type="ChEBI" id="CHEBI:29950"/>
        <dbReference type="ChEBI" id="CHEBI:57685"/>
        <dbReference type="ChEBI" id="CHEBI:64716"/>
        <dbReference type="ChEBI" id="CHEBI:140658"/>
        <dbReference type="EC" id="2.5.1.145"/>
    </reaction>
</comment>
<keyword evidence="6 7" id="KW-0472">Membrane</keyword>
<evidence type="ECO:0000313" key="9">
    <source>
        <dbReference type="EMBL" id="RDI73852.1"/>
    </source>
</evidence>
<keyword evidence="4 7" id="KW-0812">Transmembrane</keyword>
<comment type="similarity">
    <text evidence="1 7">Belongs to the Lgt family.</text>
</comment>
<organism evidence="9 10">
    <name type="scientific">Gaiella occulta</name>
    <dbReference type="NCBI Taxonomy" id="1002870"/>
    <lineage>
        <taxon>Bacteria</taxon>
        <taxon>Bacillati</taxon>
        <taxon>Actinomycetota</taxon>
        <taxon>Thermoleophilia</taxon>
        <taxon>Gaiellales</taxon>
        <taxon>Gaiellaceae</taxon>
        <taxon>Gaiella</taxon>
    </lineage>
</organism>
<evidence type="ECO:0000256" key="1">
    <source>
        <dbReference type="ARBA" id="ARBA00007150"/>
    </source>
</evidence>
<evidence type="ECO:0000256" key="6">
    <source>
        <dbReference type="ARBA" id="ARBA00023136"/>
    </source>
</evidence>
<dbReference type="AlphaFoldDB" id="A0A7M2YUN8"/>
<accession>A0A7M2YUN8</accession>
<evidence type="ECO:0000256" key="7">
    <source>
        <dbReference type="HAMAP-Rule" id="MF_01147"/>
    </source>
</evidence>
<evidence type="ECO:0000256" key="8">
    <source>
        <dbReference type="SAM" id="MobiDB-lite"/>
    </source>
</evidence>
<feature type="transmembrane region" description="Helical" evidence="7">
    <location>
        <begin position="240"/>
        <end position="258"/>
    </location>
</feature>
<dbReference type="HAMAP" id="MF_01147">
    <property type="entry name" value="Lgt"/>
    <property type="match status" value="1"/>
</dbReference>
<comment type="function">
    <text evidence="7">Catalyzes the transfer of the diacylglyceryl group from phosphatidylglycerol to the sulfhydryl group of the N-terminal cysteine of a prolipoprotein, the first step in the formation of mature lipoproteins.</text>
</comment>
<keyword evidence="2 7" id="KW-1003">Cell membrane</keyword>
<keyword evidence="3 7" id="KW-0808">Transferase</keyword>
<feature type="transmembrane region" description="Helical" evidence="7">
    <location>
        <begin position="210"/>
        <end position="228"/>
    </location>
</feature>
<keyword evidence="5 7" id="KW-1133">Transmembrane helix</keyword>
<evidence type="ECO:0000256" key="3">
    <source>
        <dbReference type="ARBA" id="ARBA00022679"/>
    </source>
</evidence>
<protein>
    <recommendedName>
        <fullName evidence="7">Phosphatidylglycerol--prolipoprotein diacylglyceryl transferase</fullName>
        <ecNumber evidence="7">2.5.1.145</ecNumber>
    </recommendedName>
</protein>
<name>A0A7M2YUN8_9ACTN</name>
<proteinExistence type="inferred from homology"/>
<keyword evidence="9" id="KW-0449">Lipoprotein</keyword>
<reference evidence="10" key="2">
    <citation type="journal article" date="2019" name="MicrobiologyOpen">
        <title>High-quality draft genome sequence of Gaiella occulta isolated from a 150 meter deep mineral water borehole and comparison with the genome sequences of other deep-branching lineages of the phylum Actinobacteria.</title>
        <authorList>
            <person name="Severino R."/>
            <person name="Froufe H.J.C."/>
            <person name="Barroso C."/>
            <person name="Albuquerque L."/>
            <person name="Lobo-da-Cunha A."/>
            <person name="da Costa M.S."/>
            <person name="Egas C."/>
        </authorList>
    </citation>
    <scope>NUCLEOTIDE SEQUENCE [LARGE SCALE GENOMIC DNA]</scope>
    <source>
        <strain evidence="10">F2-233</strain>
    </source>
</reference>
<keyword evidence="10" id="KW-1185">Reference proteome</keyword>
<evidence type="ECO:0000256" key="5">
    <source>
        <dbReference type="ARBA" id="ARBA00022989"/>
    </source>
</evidence>
<evidence type="ECO:0000256" key="2">
    <source>
        <dbReference type="ARBA" id="ARBA00022475"/>
    </source>
</evidence>
<dbReference type="InterPro" id="IPR001640">
    <property type="entry name" value="Lgt"/>
</dbReference>
<dbReference type="Pfam" id="PF01790">
    <property type="entry name" value="LGT"/>
    <property type="match status" value="1"/>
</dbReference>
<gene>
    <name evidence="7" type="primary">lgt</name>
    <name evidence="9" type="ORF">Gocc_2416</name>
</gene>
<evidence type="ECO:0000256" key="4">
    <source>
        <dbReference type="ARBA" id="ARBA00022692"/>
    </source>
</evidence>
<reference evidence="9 10" key="1">
    <citation type="submission" date="2018-07" db="EMBL/GenBank/DDBJ databases">
        <title>High-quality-draft genome sequence of Gaiella occulta.</title>
        <authorList>
            <person name="Severino R."/>
            <person name="Froufe H.J.C."/>
            <person name="Rainey F.A."/>
            <person name="Barroso C."/>
            <person name="Albuquerque L."/>
            <person name="Lobo-Da-Cunha A."/>
            <person name="Da Costa M.S."/>
            <person name="Egas C."/>
        </authorList>
    </citation>
    <scope>NUCLEOTIDE SEQUENCE [LARGE SCALE GENOMIC DNA]</scope>
    <source>
        <strain evidence="9 10">F2-233</strain>
    </source>
</reference>
<evidence type="ECO:0000313" key="10">
    <source>
        <dbReference type="Proteomes" id="UP000254134"/>
    </source>
</evidence>
<dbReference type="PANTHER" id="PTHR30589:SF0">
    <property type="entry name" value="PHOSPHATIDYLGLYCEROL--PROLIPOPROTEIN DIACYLGLYCERYL TRANSFERASE"/>
    <property type="match status" value="1"/>
</dbReference>
<feature type="transmembrane region" description="Helical" evidence="7">
    <location>
        <begin position="92"/>
        <end position="113"/>
    </location>
</feature>
<sequence length="288" mass="31763">MHLLASIPSPSNGTLDLGPLTIHMYGLTLLAAIGLCVVITGRRWVARGGDWDLIFRLAIWGVGAGIVGARLYHLATSWNQVPDQWWGPFAIWKGGLGIWGGVAAGCLVGGIIARRAGADVWLLADTLAPGLLVAQAVGRIGNWWNQELFGKPTDLPWGLEIDPVNRPLAYLDRATFHPTFLYELLWDLLAAALLVYVIERRRRPRPPGLFALYVVLWCFGRFWVELLRVDPANHILGLRVNTWVSGLGLVAGIVWFWLSQRRGRPPHTSVPTGPKMAVPGSGRVRRGR</sequence>
<dbReference type="GO" id="GO:0042158">
    <property type="term" value="P:lipoprotein biosynthetic process"/>
    <property type="evidence" value="ECO:0007669"/>
    <property type="project" value="UniProtKB-UniRule"/>
</dbReference>
<dbReference type="EC" id="2.5.1.145" evidence="7"/>
<feature type="transmembrane region" description="Helical" evidence="7">
    <location>
        <begin position="120"/>
        <end position="138"/>
    </location>
</feature>
<dbReference type="PANTHER" id="PTHR30589">
    <property type="entry name" value="PROLIPOPROTEIN DIACYLGLYCERYL TRANSFERASE"/>
    <property type="match status" value="1"/>
</dbReference>
<feature type="binding site" evidence="7">
    <location>
        <position position="139"/>
    </location>
    <ligand>
        <name>a 1,2-diacyl-sn-glycero-3-phospho-(1'-sn-glycerol)</name>
        <dbReference type="ChEBI" id="CHEBI:64716"/>
    </ligand>
</feature>
<dbReference type="GO" id="GO:0008961">
    <property type="term" value="F:phosphatidylglycerol-prolipoprotein diacylglyceryl transferase activity"/>
    <property type="evidence" value="ECO:0007669"/>
    <property type="project" value="UniProtKB-UniRule"/>
</dbReference>
<dbReference type="EMBL" id="QQZY01000006">
    <property type="protein sequence ID" value="RDI73852.1"/>
    <property type="molecule type" value="Genomic_DNA"/>
</dbReference>
<feature type="transmembrane region" description="Helical" evidence="7">
    <location>
        <begin position="53"/>
        <end position="72"/>
    </location>
</feature>
<dbReference type="Proteomes" id="UP000254134">
    <property type="component" value="Unassembled WGS sequence"/>
</dbReference>
<dbReference type="GO" id="GO:0005886">
    <property type="term" value="C:plasma membrane"/>
    <property type="evidence" value="ECO:0007669"/>
    <property type="project" value="UniProtKB-SubCell"/>
</dbReference>
<feature type="transmembrane region" description="Helical" evidence="7">
    <location>
        <begin position="180"/>
        <end position="198"/>
    </location>
</feature>
<feature type="region of interest" description="Disordered" evidence="8">
    <location>
        <begin position="263"/>
        <end position="288"/>
    </location>
</feature>
<comment type="subcellular location">
    <subcellularLocation>
        <location evidence="7">Cell membrane</location>
        <topology evidence="7">Multi-pass membrane protein</topology>
    </subcellularLocation>
</comment>
<dbReference type="NCBIfam" id="TIGR00544">
    <property type="entry name" value="lgt"/>
    <property type="match status" value="1"/>
</dbReference>